<feature type="domain" description="Methyltransferase" evidence="3">
    <location>
        <begin position="46"/>
        <end position="140"/>
    </location>
</feature>
<keyword evidence="5" id="KW-1185">Reference proteome</keyword>
<keyword evidence="2" id="KW-0808">Transferase</keyword>
<dbReference type="SUPFAM" id="SSF53335">
    <property type="entry name" value="S-adenosyl-L-methionine-dependent methyltransferases"/>
    <property type="match status" value="1"/>
</dbReference>
<evidence type="ECO:0000256" key="1">
    <source>
        <dbReference type="ARBA" id="ARBA00022603"/>
    </source>
</evidence>
<evidence type="ECO:0000313" key="5">
    <source>
        <dbReference type="Proteomes" id="UP001291309"/>
    </source>
</evidence>
<comment type="caution">
    <text evidence="4">The sequence shown here is derived from an EMBL/GenBank/DDBJ whole genome shotgun (WGS) entry which is preliminary data.</text>
</comment>
<dbReference type="Gene3D" id="2.20.130.10">
    <property type="entry name" value="CAC2371-like domains"/>
    <property type="match status" value="1"/>
</dbReference>
<dbReference type="InterPro" id="IPR029063">
    <property type="entry name" value="SAM-dependent_MTases_sf"/>
</dbReference>
<reference evidence="4 5" key="1">
    <citation type="submission" date="2023-12" db="EMBL/GenBank/DDBJ databases">
        <title>the genome sequence of Hyalangium sp. s54d21.</title>
        <authorList>
            <person name="Zhang X."/>
        </authorList>
    </citation>
    <scope>NUCLEOTIDE SEQUENCE [LARGE SCALE GENOMIC DNA]</scope>
    <source>
        <strain evidence="5">s54d21</strain>
    </source>
</reference>
<dbReference type="PANTHER" id="PTHR43861">
    <property type="entry name" value="TRANS-ACONITATE 2-METHYLTRANSFERASE-RELATED"/>
    <property type="match status" value="1"/>
</dbReference>
<dbReference type="CDD" id="cd02440">
    <property type="entry name" value="AdoMet_MTases"/>
    <property type="match status" value="1"/>
</dbReference>
<dbReference type="PANTHER" id="PTHR43861:SF1">
    <property type="entry name" value="TRANS-ACONITATE 2-METHYLTRANSFERASE"/>
    <property type="match status" value="1"/>
</dbReference>
<dbReference type="RefSeq" id="WP_321549359.1">
    <property type="nucleotide sequence ID" value="NZ_JAXIVS010000012.1"/>
</dbReference>
<accession>A0ABU5HAY7</accession>
<dbReference type="Gene3D" id="3.40.50.150">
    <property type="entry name" value="Vaccinia Virus protein VP39"/>
    <property type="match status" value="1"/>
</dbReference>
<sequence>MRHEPPTAYARDLAYVHHDAFGHLARDAAPVVLGALRRVGLRRGLIVDLGCGSGILARALTEAGYDVLGVDLSPDMLRLAARNAPRATFRRGSLLDMDFPPCVAVTAIGEPFNYVFDPRSTPAALSRLFRGIHGALEPGGFLLSDVAGPGRIGQGQVRQTFWDRPDWNLYLRAEENRAGTRLTRDIVLFRRIGSRYRRSEEHHTLRLYPPAAITERLTGAGFQVRRLRGYVPSRLRDSWPVYLARKPR</sequence>
<keyword evidence="1 4" id="KW-0489">Methyltransferase</keyword>
<evidence type="ECO:0000256" key="2">
    <source>
        <dbReference type="ARBA" id="ARBA00022679"/>
    </source>
</evidence>
<dbReference type="GO" id="GO:0032259">
    <property type="term" value="P:methylation"/>
    <property type="evidence" value="ECO:0007669"/>
    <property type="project" value="UniProtKB-KW"/>
</dbReference>
<protein>
    <submittedName>
        <fullName evidence="4">Methyltransferase domain-containing protein</fullName>
    </submittedName>
</protein>
<dbReference type="Pfam" id="PF13649">
    <property type="entry name" value="Methyltransf_25"/>
    <property type="match status" value="1"/>
</dbReference>
<name>A0ABU5HAY7_9BACT</name>
<gene>
    <name evidence="4" type="ORF">SYV04_29830</name>
</gene>
<dbReference type="EMBL" id="JAXIVS010000012">
    <property type="protein sequence ID" value="MDY7230633.1"/>
    <property type="molecule type" value="Genomic_DNA"/>
</dbReference>
<dbReference type="GO" id="GO:0008168">
    <property type="term" value="F:methyltransferase activity"/>
    <property type="evidence" value="ECO:0007669"/>
    <property type="project" value="UniProtKB-KW"/>
</dbReference>
<organism evidence="4 5">
    <name type="scientific">Hyalangium rubrum</name>
    <dbReference type="NCBI Taxonomy" id="3103134"/>
    <lineage>
        <taxon>Bacteria</taxon>
        <taxon>Pseudomonadati</taxon>
        <taxon>Myxococcota</taxon>
        <taxon>Myxococcia</taxon>
        <taxon>Myxococcales</taxon>
        <taxon>Cystobacterineae</taxon>
        <taxon>Archangiaceae</taxon>
        <taxon>Hyalangium</taxon>
    </lineage>
</organism>
<proteinExistence type="predicted"/>
<evidence type="ECO:0000259" key="3">
    <source>
        <dbReference type="Pfam" id="PF13649"/>
    </source>
</evidence>
<dbReference type="InterPro" id="IPR041698">
    <property type="entry name" value="Methyltransf_25"/>
</dbReference>
<dbReference type="Proteomes" id="UP001291309">
    <property type="component" value="Unassembled WGS sequence"/>
</dbReference>
<evidence type="ECO:0000313" key="4">
    <source>
        <dbReference type="EMBL" id="MDY7230633.1"/>
    </source>
</evidence>